<dbReference type="InterPro" id="IPR006935">
    <property type="entry name" value="Helicase/UvrB_N"/>
</dbReference>
<evidence type="ECO:0000259" key="3">
    <source>
        <dbReference type="PROSITE" id="PS51194"/>
    </source>
</evidence>
<dbReference type="GO" id="GO:0036121">
    <property type="term" value="F:double-stranded DNA helicase activity"/>
    <property type="evidence" value="ECO:0007669"/>
    <property type="project" value="TreeGrafter"/>
</dbReference>
<dbReference type="PANTHER" id="PTHR47396:SF1">
    <property type="entry name" value="ATP-DEPENDENT HELICASE IRC3-RELATED"/>
    <property type="match status" value="1"/>
</dbReference>
<dbReference type="Gene3D" id="3.40.50.300">
    <property type="entry name" value="P-loop containing nucleotide triphosphate hydrolases"/>
    <property type="match status" value="2"/>
</dbReference>
<dbReference type="Pfam" id="PF04851">
    <property type="entry name" value="ResIII"/>
    <property type="match status" value="1"/>
</dbReference>
<dbReference type="InterPro" id="IPR014001">
    <property type="entry name" value="Helicase_ATP-bd"/>
</dbReference>
<proteinExistence type="predicted"/>
<dbReference type="CDD" id="cd18032">
    <property type="entry name" value="DEXHc_RE_I_III_res"/>
    <property type="match status" value="1"/>
</dbReference>
<dbReference type="EMBL" id="PEDP01000229">
    <property type="protein sequence ID" value="POS86902.1"/>
    <property type="molecule type" value="Genomic_DNA"/>
</dbReference>
<dbReference type="Proteomes" id="UP000237438">
    <property type="component" value="Unassembled WGS sequence"/>
</dbReference>
<dbReference type="CDD" id="cd18799">
    <property type="entry name" value="SF2_C_EcoAI-like"/>
    <property type="match status" value="1"/>
</dbReference>
<dbReference type="InterPro" id="IPR001650">
    <property type="entry name" value="Helicase_C-like"/>
</dbReference>
<keyword evidence="1" id="KW-0347">Helicase</keyword>
<dbReference type="InterPro" id="IPR027417">
    <property type="entry name" value="P-loop_NTPase"/>
</dbReference>
<dbReference type="SUPFAM" id="SSF52540">
    <property type="entry name" value="P-loop containing nucleoside triphosphate hydrolases"/>
    <property type="match status" value="1"/>
</dbReference>
<feature type="domain" description="Helicase ATP-binding" evidence="2">
    <location>
        <begin position="50"/>
        <end position="213"/>
    </location>
</feature>
<dbReference type="GO" id="GO:0016787">
    <property type="term" value="F:hydrolase activity"/>
    <property type="evidence" value="ECO:0007669"/>
    <property type="project" value="InterPro"/>
</dbReference>
<keyword evidence="1" id="KW-0547">Nucleotide-binding</keyword>
<keyword evidence="1" id="KW-0378">Hydrolase</keyword>
<evidence type="ECO:0000313" key="4">
    <source>
        <dbReference type="EMBL" id="POS86902.1"/>
    </source>
</evidence>
<dbReference type="PANTHER" id="PTHR47396">
    <property type="entry name" value="TYPE I RESTRICTION ENZYME ECOKI R PROTEIN"/>
    <property type="match status" value="1"/>
</dbReference>
<sequence length="645" mass="73359">MSRILQRWMKKLQLWPKYVTSQSKFYSTLISTESFKLREYQEECVQSILSYLSNGEKRLGISLATGAGKTVVFTQLIDRIKSPEERRDQTLILAHRHELVEQAARHCSQVYPEKTVEIEMGSMHATGLADITVASIQSIKSGSRISKFDPSRFKLVLVDEAHHIVASTYLKTLDYFGLSTLQKDSPILVGVSATMSRSDGLKLGKIIDHIAYHKDYIELIDEKWLSRLIFTTVRTEADISKVRHGVNGDFQSGELSRILNTDNVNKVTVRSWLEKCSKRKSTLVFCVDLQHVIGLTNTFREHGIDARFITGSTSKSERSERLDKFKNCEFPVLINCGVFTEGTNIPNIDCVLLARPTRSRNLLVQMIGRGMRLCPGKQNCHIIDMVANFEKGVVTTPTLFGLDPSVLVEEADPDDLRKLKKKKDEEGSQILEPESDLTERISMQGAPLNTKITFTDYFSIHDLISDTSSENIIRKMSTLAWVSVGSNRYILTHLDGCYLCLEFSPIDGNFSVKENVVLNSLEKKLKFARPRKILTAPDFETALKGADTYAKSKYVNRFIQTSAEWRKREATQGQIDFLNKFRADDDKISYADLTMGKASDMITKLRHGARRNFKNIEMERRRRAKEIKESQRILNEKVTVGRVKS</sequence>
<gene>
    <name evidence="4" type="ORF">EPUL_002696</name>
</gene>
<dbReference type="STRING" id="225359.A0A2S4PY13"/>
<dbReference type="GO" id="GO:0032042">
    <property type="term" value="P:mitochondrial DNA metabolic process"/>
    <property type="evidence" value="ECO:0007669"/>
    <property type="project" value="TreeGrafter"/>
</dbReference>
<dbReference type="PROSITE" id="PS51194">
    <property type="entry name" value="HELICASE_CTER"/>
    <property type="match status" value="1"/>
</dbReference>
<dbReference type="GO" id="GO:0070125">
    <property type="term" value="P:mitochondrial translational elongation"/>
    <property type="evidence" value="ECO:0007669"/>
    <property type="project" value="TreeGrafter"/>
</dbReference>
<reference evidence="4 5" key="1">
    <citation type="submission" date="2017-10" db="EMBL/GenBank/DDBJ databases">
        <title>Development of genomic resources for the powdery mildew, Erysiphe pulchra.</title>
        <authorList>
            <person name="Wadl P.A."/>
            <person name="Mack B.M."/>
            <person name="Moore G."/>
            <person name="Beltz S.B."/>
        </authorList>
    </citation>
    <scope>NUCLEOTIDE SEQUENCE [LARGE SCALE GENOMIC DNA]</scope>
    <source>
        <strain evidence="4">Cflorida</strain>
    </source>
</reference>
<protein>
    <recommendedName>
        <fullName evidence="6">P-loop containing nucleoside triphosphate hydrolase</fullName>
    </recommendedName>
</protein>
<evidence type="ECO:0008006" key="6">
    <source>
        <dbReference type="Google" id="ProtNLM"/>
    </source>
</evidence>
<dbReference type="SMART" id="SM00487">
    <property type="entry name" value="DEXDc"/>
    <property type="match status" value="1"/>
</dbReference>
<dbReference type="GO" id="GO:0000403">
    <property type="term" value="F:Y-form DNA binding"/>
    <property type="evidence" value="ECO:0007669"/>
    <property type="project" value="TreeGrafter"/>
</dbReference>
<evidence type="ECO:0000259" key="2">
    <source>
        <dbReference type="PROSITE" id="PS51192"/>
    </source>
</evidence>
<accession>A0A2S4PY13</accession>
<organism evidence="4 5">
    <name type="scientific">Erysiphe pulchra</name>
    <dbReference type="NCBI Taxonomy" id="225359"/>
    <lineage>
        <taxon>Eukaryota</taxon>
        <taxon>Fungi</taxon>
        <taxon>Dikarya</taxon>
        <taxon>Ascomycota</taxon>
        <taxon>Pezizomycotina</taxon>
        <taxon>Leotiomycetes</taxon>
        <taxon>Erysiphales</taxon>
        <taxon>Erysiphaceae</taxon>
        <taxon>Erysiphe</taxon>
    </lineage>
</organism>
<keyword evidence="5" id="KW-1185">Reference proteome</keyword>
<name>A0A2S4PY13_9PEZI</name>
<dbReference type="AlphaFoldDB" id="A0A2S4PY13"/>
<dbReference type="GO" id="GO:0061749">
    <property type="term" value="F:forked DNA-dependent helicase activity"/>
    <property type="evidence" value="ECO:0007669"/>
    <property type="project" value="TreeGrafter"/>
</dbReference>
<dbReference type="OrthoDB" id="16911at2759"/>
<comment type="caution">
    <text evidence="4">The sequence shown here is derived from an EMBL/GenBank/DDBJ whole genome shotgun (WGS) entry which is preliminary data.</text>
</comment>
<dbReference type="PROSITE" id="PS51192">
    <property type="entry name" value="HELICASE_ATP_BIND_1"/>
    <property type="match status" value="1"/>
</dbReference>
<evidence type="ECO:0000313" key="5">
    <source>
        <dbReference type="Proteomes" id="UP000237438"/>
    </source>
</evidence>
<dbReference type="InterPro" id="IPR050742">
    <property type="entry name" value="Helicase_Restrict-Modif_Enz"/>
</dbReference>
<dbReference type="SMART" id="SM00490">
    <property type="entry name" value="HELICc"/>
    <property type="match status" value="1"/>
</dbReference>
<keyword evidence="1" id="KW-0067">ATP-binding</keyword>
<feature type="domain" description="Helicase C-terminal" evidence="3">
    <location>
        <begin position="268"/>
        <end position="438"/>
    </location>
</feature>
<dbReference type="GO" id="GO:0005759">
    <property type="term" value="C:mitochondrial matrix"/>
    <property type="evidence" value="ECO:0007669"/>
    <property type="project" value="TreeGrafter"/>
</dbReference>
<evidence type="ECO:0000256" key="1">
    <source>
        <dbReference type="ARBA" id="ARBA00022806"/>
    </source>
</evidence>
<dbReference type="Pfam" id="PF00271">
    <property type="entry name" value="Helicase_C"/>
    <property type="match status" value="1"/>
</dbReference>
<dbReference type="GO" id="GO:0005524">
    <property type="term" value="F:ATP binding"/>
    <property type="evidence" value="ECO:0007669"/>
    <property type="project" value="InterPro"/>
</dbReference>